<sequence length="26" mass="3066">MKLFSADEEERSSPKRRYGLEGPRRA</sequence>
<protein>
    <submittedName>
        <fullName evidence="2">Uncharacterized protein</fullName>
    </submittedName>
</protein>
<feature type="region of interest" description="Disordered" evidence="1">
    <location>
        <begin position="1"/>
        <end position="26"/>
    </location>
</feature>
<dbReference type="AlphaFoldDB" id="A3ZV57"/>
<evidence type="ECO:0000256" key="1">
    <source>
        <dbReference type="SAM" id="MobiDB-lite"/>
    </source>
</evidence>
<evidence type="ECO:0000313" key="2">
    <source>
        <dbReference type="EMBL" id="EAQ79595.1"/>
    </source>
</evidence>
<dbReference type="HOGENOM" id="CLU_3416635_0_0_0"/>
<proteinExistence type="predicted"/>
<name>A3ZV57_9BACT</name>
<dbReference type="EMBL" id="AANZ01000014">
    <property type="protein sequence ID" value="EAQ79595.1"/>
    <property type="molecule type" value="Genomic_DNA"/>
</dbReference>
<dbReference type="Proteomes" id="UP000004358">
    <property type="component" value="Unassembled WGS sequence"/>
</dbReference>
<organism evidence="2 3">
    <name type="scientific">Blastopirellula marina DSM 3645</name>
    <dbReference type="NCBI Taxonomy" id="314230"/>
    <lineage>
        <taxon>Bacteria</taxon>
        <taxon>Pseudomonadati</taxon>
        <taxon>Planctomycetota</taxon>
        <taxon>Planctomycetia</taxon>
        <taxon>Pirellulales</taxon>
        <taxon>Pirellulaceae</taxon>
        <taxon>Blastopirellula</taxon>
    </lineage>
</organism>
<evidence type="ECO:0000313" key="3">
    <source>
        <dbReference type="Proteomes" id="UP000004358"/>
    </source>
</evidence>
<reference evidence="2 3" key="1">
    <citation type="submission" date="2006-02" db="EMBL/GenBank/DDBJ databases">
        <authorList>
            <person name="Amann R."/>
            <person name="Ferriera S."/>
            <person name="Johnson J."/>
            <person name="Kravitz S."/>
            <person name="Halpern A."/>
            <person name="Remington K."/>
            <person name="Beeson K."/>
            <person name="Tran B."/>
            <person name="Rogers Y.-H."/>
            <person name="Friedman R."/>
            <person name="Venter J.C."/>
        </authorList>
    </citation>
    <scope>NUCLEOTIDE SEQUENCE [LARGE SCALE GENOMIC DNA]</scope>
    <source>
        <strain evidence="2 3">DSM 3645</strain>
    </source>
</reference>
<comment type="caution">
    <text evidence="2">The sequence shown here is derived from an EMBL/GenBank/DDBJ whole genome shotgun (WGS) entry which is preliminary data.</text>
</comment>
<gene>
    <name evidence="2" type="ORF">DSM3645_03928</name>
</gene>
<accession>A3ZV57</accession>
<feature type="compositionally biased region" description="Acidic residues" evidence="1">
    <location>
        <begin position="1"/>
        <end position="10"/>
    </location>
</feature>